<dbReference type="AlphaFoldDB" id="A0AAE7NVB8"/>
<dbReference type="Pfam" id="PF02624">
    <property type="entry name" value="YcaO"/>
    <property type="match status" value="1"/>
</dbReference>
<dbReference type="PROSITE" id="PS51664">
    <property type="entry name" value="YCAO"/>
    <property type="match status" value="1"/>
</dbReference>
<dbReference type="Gene3D" id="3.30.40.250">
    <property type="match status" value="1"/>
</dbReference>
<organism evidence="2 3">
    <name type="scientific">Bradyrhizobium arachidis</name>
    <dbReference type="NCBI Taxonomy" id="858423"/>
    <lineage>
        <taxon>Bacteria</taxon>
        <taxon>Pseudomonadati</taxon>
        <taxon>Pseudomonadota</taxon>
        <taxon>Alphaproteobacteria</taxon>
        <taxon>Hyphomicrobiales</taxon>
        <taxon>Nitrobacteraceae</taxon>
        <taxon>Bradyrhizobium</taxon>
    </lineage>
</organism>
<feature type="domain" description="YcaO" evidence="1">
    <location>
        <begin position="89"/>
        <end position="473"/>
    </location>
</feature>
<reference evidence="2 3" key="1">
    <citation type="submission" date="2018-06" db="EMBL/GenBank/DDBJ databases">
        <title>Comparative genomics of Bradyrhizobium nodulating Arachidis hypogaea.</title>
        <authorList>
            <person name="Li Y."/>
        </authorList>
    </citation>
    <scope>NUCLEOTIDE SEQUENCE [LARGE SCALE GENOMIC DNA]</scope>
    <source>
        <strain evidence="2 3">CCBAU 051107</strain>
    </source>
</reference>
<dbReference type="Gene3D" id="3.30.1330.230">
    <property type="match status" value="1"/>
</dbReference>
<evidence type="ECO:0000259" key="1">
    <source>
        <dbReference type="PROSITE" id="PS51664"/>
    </source>
</evidence>
<dbReference type="KEGG" id="barh:WN72_30410"/>
<dbReference type="InterPro" id="IPR003776">
    <property type="entry name" value="YcaO-like_dom"/>
</dbReference>
<dbReference type="Proteomes" id="UP000594015">
    <property type="component" value="Chromosome"/>
</dbReference>
<gene>
    <name evidence="2" type="ORF">WN72_30410</name>
</gene>
<dbReference type="PANTHER" id="PTHR37809">
    <property type="entry name" value="RIBOSOMAL PROTEIN S12 METHYLTHIOTRANSFERASE ACCESSORY FACTOR YCAO"/>
    <property type="match status" value="1"/>
</dbReference>
<dbReference type="RefSeq" id="WP_092220832.1">
    <property type="nucleotide sequence ID" value="NZ_CP030050.1"/>
</dbReference>
<evidence type="ECO:0000313" key="2">
    <source>
        <dbReference type="EMBL" id="QOZ70140.1"/>
    </source>
</evidence>
<protein>
    <recommendedName>
        <fullName evidence="1">YcaO domain-containing protein</fullName>
    </recommendedName>
</protein>
<evidence type="ECO:0000313" key="3">
    <source>
        <dbReference type="Proteomes" id="UP000594015"/>
    </source>
</evidence>
<sequence>MVLEATNLNERIELFDSFYDENRRLQYEVVPRLYNQSIGPVTAVSIHRPKLLDLSMYGTSCRHSPVGRLLGDLVGKSPLWDSVAIPIGGKGPTMKQAFLGNMGEACERILAALQTRLLRDRAEFGTYDELKARGLPALPPGELPLFAVEQYAKEEFPFAPFTEDTPVAWLQGKRLFAAQDVYVPAQLVAFHWCAFPQEARIGYATSGGLVFHTNFRQAVLHGIYENVERDAINLSWYCKLPPAVVDIDLVEFLKNNTEQSAPRMMTPYIQKARVLLNTLDIPLPVFTVMTFDKSRDGRALLAGGGGWGKPDRALIQAVFEIGQAQIGYALTPHAWDHIRPDSQLSDLTDFYYALIYYGFKENLSLLSWYADGPARVAWDQVPSISGSDLNGEYDAVRELLLQRNIDPILFDFSDSCWPDAHLIKVFMPQLTHAHLPSHGYFGHPRYYDVPMQLGLKHGRLTYDELNRLPLPFP</sequence>
<proteinExistence type="predicted"/>
<name>A0AAE7NVB8_9BRAD</name>
<dbReference type="PANTHER" id="PTHR37809:SF1">
    <property type="entry name" value="RIBOSOMAL PROTEIN S12 METHYLTHIOTRANSFERASE ACCESSORY FACTOR YCAO"/>
    <property type="match status" value="1"/>
</dbReference>
<accession>A0AAE7NVB8</accession>
<dbReference type="EMBL" id="CP030050">
    <property type="protein sequence ID" value="QOZ70140.1"/>
    <property type="molecule type" value="Genomic_DNA"/>
</dbReference>
<dbReference type="Gene3D" id="3.30.160.660">
    <property type="match status" value="1"/>
</dbReference>